<dbReference type="InterPro" id="IPR012674">
    <property type="entry name" value="Calycin"/>
</dbReference>
<dbReference type="Pfam" id="PF08212">
    <property type="entry name" value="Lipocalin_2"/>
    <property type="match status" value="1"/>
</dbReference>
<comment type="caution">
    <text evidence="3">The sequence shown here is derived from an EMBL/GenBank/DDBJ whole genome shotgun (WGS) entry which is preliminary data.</text>
</comment>
<gene>
    <name evidence="3" type="ORF">ACFFFU_02530</name>
</gene>
<feature type="chain" id="PRO_5046005285" evidence="1">
    <location>
        <begin position="22"/>
        <end position="208"/>
    </location>
</feature>
<name>A0ABV6ST94_9GAMM</name>
<reference evidence="3 4" key="1">
    <citation type="submission" date="2024-09" db="EMBL/GenBank/DDBJ databases">
        <authorList>
            <person name="Sun Q."/>
            <person name="Mori K."/>
        </authorList>
    </citation>
    <scope>NUCLEOTIDE SEQUENCE [LARGE SCALE GENOMIC DNA]</scope>
    <source>
        <strain evidence="3 4">KCTC 52403</strain>
    </source>
</reference>
<feature type="domain" description="Lipocalin/cytosolic fatty-acid binding" evidence="2">
    <location>
        <begin position="54"/>
        <end position="188"/>
    </location>
</feature>
<dbReference type="RefSeq" id="WP_189496206.1">
    <property type="nucleotide sequence ID" value="NZ_BMZT01000004.1"/>
</dbReference>
<keyword evidence="1" id="KW-0732">Signal</keyword>
<feature type="signal peptide" evidence="1">
    <location>
        <begin position="1"/>
        <end position="21"/>
    </location>
</feature>
<protein>
    <submittedName>
        <fullName evidence="3">Lipocalin family protein</fullName>
    </submittedName>
</protein>
<dbReference type="EMBL" id="JBHLTF010000005">
    <property type="protein sequence ID" value="MFC0716639.1"/>
    <property type="molecule type" value="Genomic_DNA"/>
</dbReference>
<sequence length="208" mass="23627">MTRTLPAIARFHALRPLCLLAACLVLAGCAAFGGDRRDDARIDRRDAMPSLDALTGDWYVAARVPWFGERGRVATRITFRLDGDARIDIQRYWRDGFSEPLESDTTTARRAGPDDRVWKVRAWRVLPTRLRVLEAAVDGSWMLLDADERDHAWILTRAQVVTDEAYLELERRIRGHGVNTDRLRRVPQVPEQEGRLGFEPAAVPTPGR</sequence>
<accession>A0ABV6ST94</accession>
<evidence type="ECO:0000256" key="1">
    <source>
        <dbReference type="SAM" id="SignalP"/>
    </source>
</evidence>
<dbReference type="PROSITE" id="PS51257">
    <property type="entry name" value="PROKAR_LIPOPROTEIN"/>
    <property type="match status" value="1"/>
</dbReference>
<dbReference type="Gene3D" id="2.40.128.20">
    <property type="match status" value="1"/>
</dbReference>
<evidence type="ECO:0000313" key="4">
    <source>
        <dbReference type="Proteomes" id="UP001589898"/>
    </source>
</evidence>
<evidence type="ECO:0000313" key="3">
    <source>
        <dbReference type="EMBL" id="MFC0716639.1"/>
    </source>
</evidence>
<evidence type="ECO:0000259" key="2">
    <source>
        <dbReference type="Pfam" id="PF08212"/>
    </source>
</evidence>
<dbReference type="InterPro" id="IPR000566">
    <property type="entry name" value="Lipocln_cytosolic_FA-bd_dom"/>
</dbReference>
<dbReference type="SUPFAM" id="SSF50814">
    <property type="entry name" value="Lipocalins"/>
    <property type="match status" value="1"/>
</dbReference>
<proteinExistence type="predicted"/>
<dbReference type="Proteomes" id="UP001589898">
    <property type="component" value="Unassembled WGS sequence"/>
</dbReference>
<keyword evidence="4" id="KW-1185">Reference proteome</keyword>
<organism evidence="3 4">
    <name type="scientific">Luteimonas padinae</name>
    <dbReference type="NCBI Taxonomy" id="1714359"/>
    <lineage>
        <taxon>Bacteria</taxon>
        <taxon>Pseudomonadati</taxon>
        <taxon>Pseudomonadota</taxon>
        <taxon>Gammaproteobacteria</taxon>
        <taxon>Lysobacterales</taxon>
        <taxon>Lysobacteraceae</taxon>
        <taxon>Luteimonas</taxon>
    </lineage>
</organism>